<feature type="region of interest" description="Disordered" evidence="1">
    <location>
        <begin position="415"/>
        <end position="446"/>
    </location>
</feature>
<dbReference type="SMR" id="A0A067EAL3"/>
<feature type="domain" description="F-box" evidence="2">
    <location>
        <begin position="1"/>
        <end position="48"/>
    </location>
</feature>
<evidence type="ECO:0000313" key="4">
    <source>
        <dbReference type="Proteomes" id="UP000027120"/>
    </source>
</evidence>
<protein>
    <recommendedName>
        <fullName evidence="2">F-box domain-containing protein</fullName>
    </recommendedName>
</protein>
<reference evidence="3 4" key="1">
    <citation type="submission" date="2014-04" db="EMBL/GenBank/DDBJ databases">
        <authorList>
            <consortium name="International Citrus Genome Consortium"/>
            <person name="Gmitter F."/>
            <person name="Chen C."/>
            <person name="Farmerie W."/>
            <person name="Harkins T."/>
            <person name="Desany B."/>
            <person name="Mohiuddin M."/>
            <person name="Kodira C."/>
            <person name="Borodovsky M."/>
            <person name="Lomsadze A."/>
            <person name="Burns P."/>
            <person name="Jenkins J."/>
            <person name="Prochnik S."/>
            <person name="Shu S."/>
            <person name="Chapman J."/>
            <person name="Pitluck S."/>
            <person name="Schmutz J."/>
            <person name="Rokhsar D."/>
        </authorList>
    </citation>
    <scope>NUCLEOTIDE SEQUENCE</scope>
</reference>
<sequence length="446" mass="50864">MSDYLPDQVLAEIFFRLPAKTVLDCRCVCKSWCSVITNPNFISEYNKLSFKNTNNVTRFLVSYYDMDEQREIFTLHHGDYSISDHYHEELELPFDHGLSRYMIIGFCCGLVCLLEISKAERLPQSLLIWNPSVGYSFKTFPIHSPVAKIDQQSFGYGQYGPSIQFSQGKILVSIFGFGYVPKTNDYKVVRIVYHLETSCVVSKRVVEIIDVLTLSTGEWENITEAAPPFLIKRNSVHASVNGAVHWIGYYEGSDERSVSQLVVAVFDMYGEVFKEFNLPNGVMSDTVKFGEREVQKISVAVIKQSLALLHYHSHARDEAFLSCSIWLMNEYGSIESWTKLYNVTIHSGVGKILGNWRKGELLVGTVYNWALLSFHPRYRTARRLTVRGEPWCYYGDAYMECLVICKKIDGVSTMSTSSDETTTGQELETESSSYKITDKGKEILEE</sequence>
<organism evidence="3 4">
    <name type="scientific">Citrus sinensis</name>
    <name type="common">Sweet orange</name>
    <name type="synonym">Citrus aurantium var. sinensis</name>
    <dbReference type="NCBI Taxonomy" id="2711"/>
    <lineage>
        <taxon>Eukaryota</taxon>
        <taxon>Viridiplantae</taxon>
        <taxon>Streptophyta</taxon>
        <taxon>Embryophyta</taxon>
        <taxon>Tracheophyta</taxon>
        <taxon>Spermatophyta</taxon>
        <taxon>Magnoliopsida</taxon>
        <taxon>eudicotyledons</taxon>
        <taxon>Gunneridae</taxon>
        <taxon>Pentapetalae</taxon>
        <taxon>rosids</taxon>
        <taxon>malvids</taxon>
        <taxon>Sapindales</taxon>
        <taxon>Rutaceae</taxon>
        <taxon>Aurantioideae</taxon>
        <taxon>Citrus</taxon>
    </lineage>
</organism>
<evidence type="ECO:0000313" key="3">
    <source>
        <dbReference type="EMBL" id="KDO47971.1"/>
    </source>
</evidence>
<dbReference type="AlphaFoldDB" id="A0A067EAL3"/>
<dbReference type="PaxDb" id="2711-XP_006486982.1"/>
<dbReference type="NCBIfam" id="TIGR01640">
    <property type="entry name" value="F_box_assoc_1"/>
    <property type="match status" value="1"/>
</dbReference>
<dbReference type="EMBL" id="KK785158">
    <property type="protein sequence ID" value="KDO47971.1"/>
    <property type="molecule type" value="Genomic_DNA"/>
</dbReference>
<dbReference type="Pfam" id="PF08268">
    <property type="entry name" value="FBA_3"/>
    <property type="match status" value="1"/>
</dbReference>
<feature type="compositionally biased region" description="Basic and acidic residues" evidence="1">
    <location>
        <begin position="436"/>
        <end position="446"/>
    </location>
</feature>
<gene>
    <name evidence="3" type="ORF">CISIN_1g042864mg</name>
</gene>
<dbReference type="STRING" id="2711.A0A067EAL3"/>
<evidence type="ECO:0000259" key="2">
    <source>
        <dbReference type="PROSITE" id="PS50181"/>
    </source>
</evidence>
<dbReference type="SMART" id="SM00256">
    <property type="entry name" value="FBOX"/>
    <property type="match status" value="1"/>
</dbReference>
<dbReference type="CDD" id="cd22157">
    <property type="entry name" value="F-box_AtFBW1-like"/>
    <property type="match status" value="1"/>
</dbReference>
<dbReference type="eggNOG" id="ENOG502S2YF">
    <property type="taxonomic scope" value="Eukaryota"/>
</dbReference>
<dbReference type="InterPro" id="IPR001810">
    <property type="entry name" value="F-box_dom"/>
</dbReference>
<dbReference type="InterPro" id="IPR036047">
    <property type="entry name" value="F-box-like_dom_sf"/>
</dbReference>
<dbReference type="InterPro" id="IPR013187">
    <property type="entry name" value="F-box-assoc_dom_typ3"/>
</dbReference>
<keyword evidence="4" id="KW-1185">Reference proteome</keyword>
<evidence type="ECO:0000256" key="1">
    <source>
        <dbReference type="SAM" id="MobiDB-lite"/>
    </source>
</evidence>
<dbReference type="InterPro" id="IPR050796">
    <property type="entry name" value="SCF_F-box_component"/>
</dbReference>
<accession>A0A067EAL3</accession>
<dbReference type="PANTHER" id="PTHR31672">
    <property type="entry name" value="BNACNNG10540D PROTEIN"/>
    <property type="match status" value="1"/>
</dbReference>
<proteinExistence type="predicted"/>
<feature type="compositionally biased region" description="Polar residues" evidence="1">
    <location>
        <begin position="424"/>
        <end position="435"/>
    </location>
</feature>
<dbReference type="SUPFAM" id="SSF81383">
    <property type="entry name" value="F-box domain"/>
    <property type="match status" value="1"/>
</dbReference>
<dbReference type="PROSITE" id="PS50181">
    <property type="entry name" value="FBOX"/>
    <property type="match status" value="1"/>
</dbReference>
<name>A0A067EAL3_CITSI</name>
<dbReference type="InterPro" id="IPR017451">
    <property type="entry name" value="F-box-assoc_interact_dom"/>
</dbReference>
<dbReference type="PANTHER" id="PTHR31672:SF10">
    <property type="entry name" value="F-BOX DOMAIN-CONTAINING PROTEIN"/>
    <property type="match status" value="1"/>
</dbReference>
<dbReference type="Proteomes" id="UP000027120">
    <property type="component" value="Unassembled WGS sequence"/>
</dbReference>
<dbReference type="Pfam" id="PF00646">
    <property type="entry name" value="F-box"/>
    <property type="match status" value="1"/>
</dbReference>
<dbReference type="Gene3D" id="1.20.1280.50">
    <property type="match status" value="1"/>
</dbReference>